<keyword evidence="1 6" id="KW-0597">Phosphoprotein</keyword>
<proteinExistence type="predicted"/>
<dbReference type="KEGG" id="tee:Tel_04570"/>
<dbReference type="PANTHER" id="PTHR48111:SF22">
    <property type="entry name" value="REGULATOR OF RPOS"/>
    <property type="match status" value="1"/>
</dbReference>
<dbReference type="GO" id="GO:0000156">
    <property type="term" value="F:phosphorelay response regulator activity"/>
    <property type="evidence" value="ECO:0007669"/>
    <property type="project" value="TreeGrafter"/>
</dbReference>
<dbReference type="AlphaFoldDB" id="A0A0S2TBH6"/>
<keyword evidence="5" id="KW-0804">Transcription</keyword>
<evidence type="ECO:0000256" key="5">
    <source>
        <dbReference type="ARBA" id="ARBA00023163"/>
    </source>
</evidence>
<feature type="domain" description="Response regulatory" evidence="8">
    <location>
        <begin position="2"/>
        <end position="117"/>
    </location>
</feature>
<dbReference type="InterPro" id="IPR001789">
    <property type="entry name" value="Sig_transdc_resp-reg_receiver"/>
</dbReference>
<feature type="domain" description="OmpR/PhoB-type" evidence="9">
    <location>
        <begin position="126"/>
        <end position="223"/>
    </location>
</feature>
<dbReference type="SMART" id="SM00448">
    <property type="entry name" value="REC"/>
    <property type="match status" value="1"/>
</dbReference>
<dbReference type="EMBL" id="CP013099">
    <property type="protein sequence ID" value="ALP52479.1"/>
    <property type="molecule type" value="Genomic_DNA"/>
</dbReference>
<gene>
    <name evidence="10" type="ORF">Tel_04570</name>
</gene>
<dbReference type="SMART" id="SM00862">
    <property type="entry name" value="Trans_reg_C"/>
    <property type="match status" value="1"/>
</dbReference>
<evidence type="ECO:0000256" key="2">
    <source>
        <dbReference type="ARBA" id="ARBA00023012"/>
    </source>
</evidence>
<dbReference type="GO" id="GO:0000976">
    <property type="term" value="F:transcription cis-regulatory region binding"/>
    <property type="evidence" value="ECO:0007669"/>
    <property type="project" value="TreeGrafter"/>
</dbReference>
<evidence type="ECO:0000259" key="9">
    <source>
        <dbReference type="PROSITE" id="PS51755"/>
    </source>
</evidence>
<dbReference type="GO" id="GO:0005829">
    <property type="term" value="C:cytosol"/>
    <property type="evidence" value="ECO:0007669"/>
    <property type="project" value="TreeGrafter"/>
</dbReference>
<feature type="DNA-binding region" description="OmpR/PhoB-type" evidence="7">
    <location>
        <begin position="126"/>
        <end position="223"/>
    </location>
</feature>
<dbReference type="PROSITE" id="PS50110">
    <property type="entry name" value="RESPONSE_REGULATORY"/>
    <property type="match status" value="1"/>
</dbReference>
<keyword evidence="4 7" id="KW-0238">DNA-binding</keyword>
<dbReference type="FunFam" id="1.10.10.10:FF:000058">
    <property type="entry name" value="DNA-binding response OmpR family regulator"/>
    <property type="match status" value="1"/>
</dbReference>
<reference evidence="10" key="1">
    <citation type="submission" date="2015-10" db="EMBL/GenBank/DDBJ databases">
        <title>Description of Candidatus Tenderia electrophaga gen. nov, sp. nov., an Uncultivated Electroautotroph from a Biocathode Enrichment.</title>
        <authorList>
            <person name="Eddie B.J."/>
            <person name="Malanoski A.P."/>
            <person name="Wang Z."/>
            <person name="Hall R.J."/>
            <person name="Oh S.D."/>
            <person name="Heiner C."/>
            <person name="Lin B."/>
            <person name="Strycharz-Glaven S.M."/>
        </authorList>
    </citation>
    <scope>NUCLEOTIDE SEQUENCE [LARGE SCALE GENOMIC DNA]</scope>
    <source>
        <strain evidence="10">NRL1</strain>
    </source>
</reference>
<name>A0A0S2TBH6_9GAMM</name>
<evidence type="ECO:0000256" key="7">
    <source>
        <dbReference type="PROSITE-ProRule" id="PRU01091"/>
    </source>
</evidence>
<evidence type="ECO:0000313" key="11">
    <source>
        <dbReference type="Proteomes" id="UP000055136"/>
    </source>
</evidence>
<dbReference type="SUPFAM" id="SSF52172">
    <property type="entry name" value="CheY-like"/>
    <property type="match status" value="1"/>
</dbReference>
<dbReference type="PROSITE" id="PS51755">
    <property type="entry name" value="OMPR_PHOB"/>
    <property type="match status" value="1"/>
</dbReference>
<feature type="modified residue" description="4-aspartylphosphate" evidence="6">
    <location>
        <position position="51"/>
    </location>
</feature>
<dbReference type="InterPro" id="IPR036388">
    <property type="entry name" value="WH-like_DNA-bd_sf"/>
</dbReference>
<evidence type="ECO:0000256" key="6">
    <source>
        <dbReference type="PROSITE-ProRule" id="PRU00169"/>
    </source>
</evidence>
<evidence type="ECO:0000259" key="8">
    <source>
        <dbReference type="PROSITE" id="PS50110"/>
    </source>
</evidence>
<dbReference type="STRING" id="1748243.Tel_04570"/>
<organism evidence="10 11">
    <name type="scientific">Candidatus Tenderia electrophaga</name>
    <dbReference type="NCBI Taxonomy" id="1748243"/>
    <lineage>
        <taxon>Bacteria</taxon>
        <taxon>Pseudomonadati</taxon>
        <taxon>Pseudomonadota</taxon>
        <taxon>Gammaproteobacteria</taxon>
        <taxon>Candidatus Tenderiales</taxon>
        <taxon>Candidatus Tenderiaceae</taxon>
        <taxon>Candidatus Tenderia</taxon>
    </lineage>
</organism>
<dbReference type="GO" id="GO:0032993">
    <property type="term" value="C:protein-DNA complex"/>
    <property type="evidence" value="ECO:0007669"/>
    <property type="project" value="TreeGrafter"/>
</dbReference>
<dbReference type="FunFam" id="3.40.50.2300:FF:000001">
    <property type="entry name" value="DNA-binding response regulator PhoB"/>
    <property type="match status" value="1"/>
</dbReference>
<dbReference type="InterPro" id="IPR001867">
    <property type="entry name" value="OmpR/PhoB-type_DNA-bd"/>
</dbReference>
<dbReference type="InterPro" id="IPR039420">
    <property type="entry name" value="WalR-like"/>
</dbReference>
<dbReference type="Pfam" id="PF00486">
    <property type="entry name" value="Trans_reg_C"/>
    <property type="match status" value="1"/>
</dbReference>
<evidence type="ECO:0000313" key="10">
    <source>
        <dbReference type="EMBL" id="ALP52479.1"/>
    </source>
</evidence>
<keyword evidence="11" id="KW-1185">Reference proteome</keyword>
<dbReference type="Pfam" id="PF00072">
    <property type="entry name" value="Response_reg"/>
    <property type="match status" value="1"/>
</dbReference>
<protein>
    <submittedName>
        <fullName evidence="10">XRE family transcriptional regulator</fullName>
    </submittedName>
</protein>
<evidence type="ECO:0000256" key="4">
    <source>
        <dbReference type="ARBA" id="ARBA00023125"/>
    </source>
</evidence>
<dbReference type="PANTHER" id="PTHR48111">
    <property type="entry name" value="REGULATOR OF RPOS"/>
    <property type="match status" value="1"/>
</dbReference>
<dbReference type="Gene3D" id="6.10.250.690">
    <property type="match status" value="1"/>
</dbReference>
<dbReference type="GO" id="GO:0006355">
    <property type="term" value="P:regulation of DNA-templated transcription"/>
    <property type="evidence" value="ECO:0007669"/>
    <property type="project" value="InterPro"/>
</dbReference>
<keyword evidence="3" id="KW-0805">Transcription regulation</keyword>
<accession>A0A0S2TBH6</accession>
<dbReference type="InterPro" id="IPR011006">
    <property type="entry name" value="CheY-like_superfamily"/>
</dbReference>
<sequence>MRILIIEDDSDLAANIYDYLEAKGHSADAAGDGVTGLHLAITQDYDVIIMDINMPGMDGLTACRKLRQEAGKQTPVLMLTAKDTLDDKLAGFDSGADDYLVKPFALQELLARLTALGKRGKGESDQQLLQVADLCFNPNTLEVKRAGQPVTVTPTGLKILQLLMRNSPNVVTRRQIEEALWRDSPPDSDSLRAHMHTLRGAVDRPFGTALIHTIHGIGFKLTPPAEADDAI</sequence>
<keyword evidence="2" id="KW-0902">Two-component regulatory system</keyword>
<dbReference type="Gene3D" id="3.40.50.2300">
    <property type="match status" value="1"/>
</dbReference>
<evidence type="ECO:0000256" key="1">
    <source>
        <dbReference type="ARBA" id="ARBA00022553"/>
    </source>
</evidence>
<evidence type="ECO:0000256" key="3">
    <source>
        <dbReference type="ARBA" id="ARBA00023015"/>
    </source>
</evidence>
<dbReference type="CDD" id="cd00383">
    <property type="entry name" value="trans_reg_C"/>
    <property type="match status" value="1"/>
</dbReference>
<dbReference type="Proteomes" id="UP000055136">
    <property type="component" value="Chromosome"/>
</dbReference>
<dbReference type="Gene3D" id="1.10.10.10">
    <property type="entry name" value="Winged helix-like DNA-binding domain superfamily/Winged helix DNA-binding domain"/>
    <property type="match status" value="1"/>
</dbReference>